<dbReference type="AlphaFoldDB" id="A0A166X193"/>
<evidence type="ECO:0000313" key="2">
    <source>
        <dbReference type="EMBL" id="KZP34321.1"/>
    </source>
</evidence>
<organism evidence="2 3">
    <name type="scientific">Athelia psychrophila</name>
    <dbReference type="NCBI Taxonomy" id="1759441"/>
    <lineage>
        <taxon>Eukaryota</taxon>
        <taxon>Fungi</taxon>
        <taxon>Dikarya</taxon>
        <taxon>Basidiomycota</taxon>
        <taxon>Agaricomycotina</taxon>
        <taxon>Agaricomycetes</taxon>
        <taxon>Agaricomycetidae</taxon>
        <taxon>Atheliales</taxon>
        <taxon>Atheliaceae</taxon>
        <taxon>Athelia</taxon>
    </lineage>
</organism>
<sequence>MRPPFLRWVSCSDWRGVCCEVGWVRAGVRRARGQTEKKKRKKDVHGALVLPVAVLLAHVAHAPLTRALLAQTRTQTQTQTQAQTQTPPPKEPPPEPRATGQFKWRTRERSTVTRPCLVCAYASGLNREVAGALYGARLGLVLAHVAAPVAFQAPDAPPGHALLRPHGHKPDLHAHIAPLAQPRSRAMATAMMPKPELKRLSLRPLPLPLPPLRHAPHPTHQHYTPLPITAATFDIIYTNPPLSPRAWANTRYFPTCSSGVYSFGDSSSGKLDFGRRSRLVSRRPSVRRARVRSYGQARIQVSQPVTTVALAFPPRGNILFLHILPRLMRRRTSQRPDDPSSLSCRRSSRSTPLGSTTSHSAISHPQPSVSSRSSRGGKSSSRYAHGPPRPLGSRQDSSRYGTRGSAYRSPHGPFLRGRLVARAPPTLPPPPQLDAIRIPALPHVLLCPTLRLTPALLALHKLYRASPPSAPLRLVLLEVLEASAVLRVRVLRLRRAETHVAGTRSLVARAAGAGAAPGVGVAGAVGVDREPQDHAVDRA</sequence>
<feature type="compositionally biased region" description="Low complexity" evidence="1">
    <location>
        <begin position="368"/>
        <end position="382"/>
    </location>
</feature>
<evidence type="ECO:0000256" key="1">
    <source>
        <dbReference type="SAM" id="MobiDB-lite"/>
    </source>
</evidence>
<accession>A0A166X193</accession>
<proteinExistence type="predicted"/>
<dbReference type="EMBL" id="KV417480">
    <property type="protein sequence ID" value="KZP34321.1"/>
    <property type="molecule type" value="Genomic_DNA"/>
</dbReference>
<keyword evidence="3" id="KW-1185">Reference proteome</keyword>
<feature type="region of interest" description="Disordered" evidence="1">
    <location>
        <begin position="72"/>
        <end position="106"/>
    </location>
</feature>
<feature type="region of interest" description="Disordered" evidence="1">
    <location>
        <begin position="331"/>
        <end position="415"/>
    </location>
</feature>
<feature type="compositionally biased region" description="Polar residues" evidence="1">
    <location>
        <begin position="351"/>
        <end position="367"/>
    </location>
</feature>
<reference evidence="2 3" key="1">
    <citation type="journal article" date="2016" name="Mol. Biol. Evol.">
        <title>Comparative Genomics of Early-Diverging Mushroom-Forming Fungi Provides Insights into the Origins of Lignocellulose Decay Capabilities.</title>
        <authorList>
            <person name="Nagy L.G."/>
            <person name="Riley R."/>
            <person name="Tritt A."/>
            <person name="Adam C."/>
            <person name="Daum C."/>
            <person name="Floudas D."/>
            <person name="Sun H."/>
            <person name="Yadav J.S."/>
            <person name="Pangilinan J."/>
            <person name="Larsson K.H."/>
            <person name="Matsuura K."/>
            <person name="Barry K."/>
            <person name="Labutti K."/>
            <person name="Kuo R."/>
            <person name="Ohm R.A."/>
            <person name="Bhattacharya S.S."/>
            <person name="Shirouzu T."/>
            <person name="Yoshinaga Y."/>
            <person name="Martin F.M."/>
            <person name="Grigoriev I.V."/>
            <person name="Hibbett D.S."/>
        </authorList>
    </citation>
    <scope>NUCLEOTIDE SEQUENCE [LARGE SCALE GENOMIC DNA]</scope>
    <source>
        <strain evidence="2 3">CBS 109695</strain>
    </source>
</reference>
<gene>
    <name evidence="2" type="ORF">FIBSPDRAFT_942459</name>
</gene>
<name>A0A166X193_9AGAM</name>
<dbReference type="Proteomes" id="UP000076532">
    <property type="component" value="Unassembled WGS sequence"/>
</dbReference>
<evidence type="ECO:0000313" key="3">
    <source>
        <dbReference type="Proteomes" id="UP000076532"/>
    </source>
</evidence>
<protein>
    <submittedName>
        <fullName evidence="2">Uncharacterized protein</fullName>
    </submittedName>
</protein>
<feature type="compositionally biased region" description="Low complexity" evidence="1">
    <location>
        <begin position="72"/>
        <end position="85"/>
    </location>
</feature>